<accession>A0A1B0A8W5</accession>
<dbReference type="EnsemblMetazoa" id="GPAI037973-RA">
    <property type="protein sequence ID" value="GPAI037973-PA"/>
    <property type="gene ID" value="GPAI037973"/>
</dbReference>
<keyword evidence="1" id="KW-1133">Transmembrane helix</keyword>
<reference evidence="2" key="2">
    <citation type="submission" date="2020-05" db="UniProtKB">
        <authorList>
            <consortium name="EnsemblMetazoa"/>
        </authorList>
    </citation>
    <scope>IDENTIFICATION</scope>
    <source>
        <strain evidence="2">IAEA</strain>
    </source>
</reference>
<dbReference type="Proteomes" id="UP000092445">
    <property type="component" value="Unassembled WGS sequence"/>
</dbReference>
<reference evidence="3" key="1">
    <citation type="submission" date="2014-03" db="EMBL/GenBank/DDBJ databases">
        <authorList>
            <person name="Aksoy S."/>
            <person name="Warren W."/>
            <person name="Wilson R.K."/>
        </authorList>
    </citation>
    <scope>NUCLEOTIDE SEQUENCE [LARGE SCALE GENOMIC DNA]</scope>
    <source>
        <strain evidence="3">IAEA</strain>
    </source>
</reference>
<proteinExistence type="predicted"/>
<keyword evidence="1" id="KW-0472">Membrane</keyword>
<evidence type="ECO:0000313" key="2">
    <source>
        <dbReference type="EnsemblMetazoa" id="GPAI037973-PA"/>
    </source>
</evidence>
<dbReference type="AlphaFoldDB" id="A0A1B0A8W5"/>
<organism evidence="2 3">
    <name type="scientific">Glossina pallidipes</name>
    <name type="common">Tsetse fly</name>
    <dbReference type="NCBI Taxonomy" id="7398"/>
    <lineage>
        <taxon>Eukaryota</taxon>
        <taxon>Metazoa</taxon>
        <taxon>Ecdysozoa</taxon>
        <taxon>Arthropoda</taxon>
        <taxon>Hexapoda</taxon>
        <taxon>Insecta</taxon>
        <taxon>Pterygota</taxon>
        <taxon>Neoptera</taxon>
        <taxon>Endopterygota</taxon>
        <taxon>Diptera</taxon>
        <taxon>Brachycera</taxon>
        <taxon>Muscomorpha</taxon>
        <taxon>Hippoboscoidea</taxon>
        <taxon>Glossinidae</taxon>
        <taxon>Glossina</taxon>
    </lineage>
</organism>
<feature type="transmembrane region" description="Helical" evidence="1">
    <location>
        <begin position="164"/>
        <end position="197"/>
    </location>
</feature>
<evidence type="ECO:0000313" key="3">
    <source>
        <dbReference type="Proteomes" id="UP000092445"/>
    </source>
</evidence>
<evidence type="ECO:0000256" key="1">
    <source>
        <dbReference type="SAM" id="Phobius"/>
    </source>
</evidence>
<protein>
    <submittedName>
        <fullName evidence="2">Uncharacterized protein</fullName>
    </submittedName>
</protein>
<dbReference type="VEuPathDB" id="VectorBase:GPAI037973"/>
<keyword evidence="1" id="KW-0812">Transmembrane</keyword>
<keyword evidence="3" id="KW-1185">Reference proteome</keyword>
<sequence>MEKKRKIDLFTGVTNSKGCLFCEEQLGINGPETGVRPVPPSIRESKLNMPVEGVCIATPLMSVGELPVNIEPKLTGAVVTIGVLSEADAAANEADSVATLGSGGVTSSVNSLVWSTRRLRQRAAANLLRSRRIRRFSSSSGVILVAFVGRRPPPLRVGGGAFEFAAFAVVAVVALFEVLLVFGILAAAATAAMAAMFAVAKSLLVATELELFKVGAFIKHLIDEDEQQVHFKSIPMELQSNLNLISNQFKFN</sequence>
<name>A0A1B0A8W5_GLOPL</name>